<dbReference type="Pfam" id="PF01719">
    <property type="entry name" value="Rep_OBD"/>
    <property type="match status" value="1"/>
</dbReference>
<dbReference type="Gene3D" id="3.40.1310.30">
    <property type="match status" value="1"/>
</dbReference>
<dbReference type="Proteomes" id="UP000053612">
    <property type="component" value="Unassembled WGS sequence"/>
</dbReference>
<dbReference type="GO" id="GO:0006260">
    <property type="term" value="P:DNA replication"/>
    <property type="evidence" value="ECO:0007669"/>
    <property type="project" value="InterPro"/>
</dbReference>
<dbReference type="EMBL" id="LKLS01000033">
    <property type="protein sequence ID" value="KSU21827.1"/>
    <property type="molecule type" value="Genomic_DNA"/>
</dbReference>
<dbReference type="AlphaFoldDB" id="A0A0V8E7P5"/>
<dbReference type="GO" id="GO:0003916">
    <property type="term" value="F:DNA topoisomerase activity"/>
    <property type="evidence" value="ECO:0007669"/>
    <property type="project" value="InterPro"/>
</dbReference>
<evidence type="ECO:0000259" key="1">
    <source>
        <dbReference type="Pfam" id="PF01719"/>
    </source>
</evidence>
<name>A0A0V8E7P5_LACLL</name>
<gene>
    <name evidence="3" type="ORF">LMG9449_0406</name>
</gene>
<dbReference type="Pfam" id="PF21861">
    <property type="entry name" value="RepB_C"/>
    <property type="match status" value="1"/>
</dbReference>
<feature type="domain" description="Plasmid replication protein origin binding" evidence="1">
    <location>
        <begin position="10"/>
        <end position="125"/>
    </location>
</feature>
<evidence type="ECO:0000313" key="4">
    <source>
        <dbReference type="Proteomes" id="UP000053612"/>
    </source>
</evidence>
<dbReference type="RefSeq" id="WP_058224562.1">
    <property type="nucleotide sequence ID" value="NZ_LKLS01000033.1"/>
</dbReference>
<feature type="domain" description="Replication protein RepB C-terminal" evidence="2">
    <location>
        <begin position="134"/>
        <end position="191"/>
    </location>
</feature>
<proteinExistence type="predicted"/>
<evidence type="ECO:0000313" key="3">
    <source>
        <dbReference type="EMBL" id="KSU21827.1"/>
    </source>
</evidence>
<organism evidence="3 4">
    <name type="scientific">Lactococcus lactis subsp. lactis</name>
    <name type="common">Streptococcus lactis</name>
    <dbReference type="NCBI Taxonomy" id="1360"/>
    <lineage>
        <taxon>Bacteria</taxon>
        <taxon>Bacillati</taxon>
        <taxon>Bacillota</taxon>
        <taxon>Bacilli</taxon>
        <taxon>Lactobacillales</taxon>
        <taxon>Streptococcaceae</taxon>
        <taxon>Lactococcus</taxon>
    </lineage>
</organism>
<dbReference type="PATRIC" id="fig|1360.109.peg.2721"/>
<comment type="caution">
    <text evidence="3">The sequence shown here is derived from an EMBL/GenBank/DDBJ whole genome shotgun (WGS) entry which is preliminary data.</text>
</comment>
<dbReference type="InterPro" id="IPR053923">
    <property type="entry name" value="RepB_C"/>
</dbReference>
<evidence type="ECO:0000259" key="2">
    <source>
        <dbReference type="Pfam" id="PF21861"/>
    </source>
</evidence>
<dbReference type="GO" id="GO:0005727">
    <property type="term" value="C:extrachromosomal circular DNA"/>
    <property type="evidence" value="ECO:0007669"/>
    <property type="project" value="InterPro"/>
</dbReference>
<accession>A0A0V8E7P5</accession>
<protein>
    <submittedName>
        <fullName evidence="3">Replication protein</fullName>
    </submittedName>
</protein>
<dbReference type="GO" id="GO:0003677">
    <property type="term" value="F:DNA binding"/>
    <property type="evidence" value="ECO:0007669"/>
    <property type="project" value="InterPro"/>
</dbReference>
<reference evidence="4" key="1">
    <citation type="submission" date="2015-10" db="EMBL/GenBank/DDBJ databases">
        <title>Draft Genome Sequences of 11 Lactococcus lactis subspecies cremoris strains.</title>
        <authorList>
            <person name="Wels M."/>
            <person name="Backus L."/>
            <person name="Boekhorst J."/>
            <person name="Dijkstra A."/>
            <person name="Beerthuizen M."/>
            <person name="Kelly W."/>
            <person name="Siezen R."/>
            <person name="Bachmann H."/>
            <person name="Van Hijum S."/>
        </authorList>
    </citation>
    <scope>NUCLEOTIDE SEQUENCE [LARGE SCALE GENOMIC DNA]</scope>
    <source>
        <strain evidence="4">LMG9449</strain>
    </source>
</reference>
<sequence length="197" mass="22941">MDDEKAKKVDNRARNWSLVVYPESAPENWRDILDDYHIPWVESPLHDKDVNPDGEIKKAHWHIGLFFSGKKSYGQILEITNKLNCPAPQIMKNSKGQIRYFAHMDNPEKYQYKPSEIIAHGGADIRKYLTATGGDKIKILAEMQDWIDETGCTEFHELARYARNERFDDWYDVIATQSTVFLNAYIRSKRHGGDHNE</sequence>
<dbReference type="InterPro" id="IPR002631">
    <property type="entry name" value="Plasmid_rep_OBD"/>
</dbReference>